<evidence type="ECO:0000256" key="3">
    <source>
        <dbReference type="ARBA" id="ARBA00022576"/>
    </source>
</evidence>
<evidence type="ECO:0000256" key="4">
    <source>
        <dbReference type="ARBA" id="ARBA00022679"/>
    </source>
</evidence>
<dbReference type="KEGG" id="tbw:NCTC13354_01181"/>
<dbReference type="InterPro" id="IPR015422">
    <property type="entry name" value="PyrdxlP-dep_Trfase_small"/>
</dbReference>
<dbReference type="Pfam" id="PF00155">
    <property type="entry name" value="Aminotran_1_2"/>
    <property type="match status" value="1"/>
</dbReference>
<comment type="catalytic activity">
    <reaction evidence="6">
        <text>L-histidinol phosphate + 2-oxoglutarate = 3-(imidazol-4-yl)-2-oxopropyl phosphate + L-glutamate</text>
        <dbReference type="Rhea" id="RHEA:23744"/>
        <dbReference type="ChEBI" id="CHEBI:16810"/>
        <dbReference type="ChEBI" id="CHEBI:29985"/>
        <dbReference type="ChEBI" id="CHEBI:57766"/>
        <dbReference type="ChEBI" id="CHEBI:57980"/>
        <dbReference type="EC" id="2.6.1.9"/>
    </reaction>
</comment>
<dbReference type="GO" id="GO:0030170">
    <property type="term" value="F:pyridoxal phosphate binding"/>
    <property type="evidence" value="ECO:0007669"/>
    <property type="project" value="InterPro"/>
</dbReference>
<dbReference type="Proteomes" id="UP000269542">
    <property type="component" value="Chromosome"/>
</dbReference>
<dbReference type="NCBIfam" id="NF002878">
    <property type="entry name" value="PRK03321.1"/>
    <property type="match status" value="1"/>
</dbReference>
<dbReference type="InterPro" id="IPR004839">
    <property type="entry name" value="Aminotransferase_I/II_large"/>
</dbReference>
<evidence type="ECO:0000256" key="1">
    <source>
        <dbReference type="ARBA" id="ARBA00001933"/>
    </source>
</evidence>
<gene>
    <name evidence="8" type="primary">pat</name>
    <name evidence="6" type="synonym">hisC</name>
    <name evidence="8" type="ORF">NCTC13354_01181</name>
</gene>
<name>A0A448PEW2_9ACTO</name>
<dbReference type="InterPro" id="IPR015424">
    <property type="entry name" value="PyrdxlP-dep_Trfase"/>
</dbReference>
<protein>
    <recommendedName>
        <fullName evidence="6">Histidinol-phosphate aminotransferase</fullName>
        <ecNumber evidence="6">2.6.1.9</ecNumber>
    </recommendedName>
    <alternativeName>
        <fullName evidence="6">Imidazole acetol-phosphate transaminase</fullName>
    </alternativeName>
</protein>
<dbReference type="Gene3D" id="3.40.640.10">
    <property type="entry name" value="Type I PLP-dependent aspartate aminotransferase-like (Major domain)"/>
    <property type="match status" value="1"/>
</dbReference>
<comment type="similarity">
    <text evidence="6">Belongs to the class-II pyridoxal-phosphate-dependent aminotransferase family. Histidinol-phosphate aminotransferase subfamily.</text>
</comment>
<dbReference type="PANTHER" id="PTHR43643:SF3">
    <property type="entry name" value="HISTIDINOL-PHOSPHATE AMINOTRANSFERASE"/>
    <property type="match status" value="1"/>
</dbReference>
<keyword evidence="9" id="KW-1185">Reference proteome</keyword>
<dbReference type="Gene3D" id="3.90.1150.10">
    <property type="entry name" value="Aspartate Aminotransferase, domain 1"/>
    <property type="match status" value="1"/>
</dbReference>
<dbReference type="UniPathway" id="UPA00031">
    <property type="reaction ID" value="UER00012"/>
</dbReference>
<keyword evidence="3 6" id="KW-0032">Aminotransferase</keyword>
<dbReference type="InterPro" id="IPR001917">
    <property type="entry name" value="Aminotrans_II_pyridoxalP_BS"/>
</dbReference>
<sequence length="374" mass="39808">MGYFTGLVKGWRGDAPGAKSVHDRGMYFRPDIADLPAYVAGKNPDDPDVIKVASNEMPFPTLPGVAAVINGRLGDLNRYPDMGNAVLRDAIAAYHRVSPANVAVGNGSTALIEKFLTAVCTAGSQVVMPWRSFEAYPIAIQVAGATPVGVPLKGGKPDLPAMVDAIGADTRAVLICTPNNPTSAALTHSELHQFLHAVPAEVPVLLDEAYVDFVEMDDPVRGVELAREFGNVVVLRTFSKAYGLAGIRVGYAIADAGVVAGLDKVATPFGVNVLAQAAAVAALQSRPEVDKRVAAVVAERGKLVGALRALGWDGPEPQANYVWFDLGEDSARFARFCAEEKIVVRTFVDEGVRVTVAEPEASLRLLRAYKRYRA</sequence>
<accession>A0A448PEW2</accession>
<evidence type="ECO:0000256" key="5">
    <source>
        <dbReference type="ARBA" id="ARBA00022898"/>
    </source>
</evidence>
<evidence type="ECO:0000256" key="6">
    <source>
        <dbReference type="HAMAP-Rule" id="MF_01023"/>
    </source>
</evidence>
<comment type="subunit">
    <text evidence="2 6">Homodimer.</text>
</comment>
<dbReference type="GO" id="GO:0004400">
    <property type="term" value="F:histidinol-phosphate transaminase activity"/>
    <property type="evidence" value="ECO:0007669"/>
    <property type="project" value="UniProtKB-UniRule"/>
</dbReference>
<evidence type="ECO:0000313" key="9">
    <source>
        <dbReference type="Proteomes" id="UP000269542"/>
    </source>
</evidence>
<dbReference type="InterPro" id="IPR005861">
    <property type="entry name" value="HisP_aminotrans"/>
</dbReference>
<keyword evidence="5 6" id="KW-0663">Pyridoxal phosphate</keyword>
<dbReference type="HAMAP" id="MF_01023">
    <property type="entry name" value="HisC_aminotrans_2"/>
    <property type="match status" value="1"/>
</dbReference>
<dbReference type="AlphaFoldDB" id="A0A448PEW2"/>
<evidence type="ECO:0000313" key="8">
    <source>
        <dbReference type="EMBL" id="VEI13466.1"/>
    </source>
</evidence>
<feature type="modified residue" description="N6-(pyridoxal phosphate)lysine" evidence="6">
    <location>
        <position position="240"/>
    </location>
</feature>
<dbReference type="GO" id="GO:0000105">
    <property type="term" value="P:L-histidine biosynthetic process"/>
    <property type="evidence" value="ECO:0007669"/>
    <property type="project" value="UniProtKB-UniRule"/>
</dbReference>
<dbReference type="EMBL" id="LR134476">
    <property type="protein sequence ID" value="VEI13466.1"/>
    <property type="molecule type" value="Genomic_DNA"/>
</dbReference>
<dbReference type="InterPro" id="IPR050106">
    <property type="entry name" value="HistidinolP_aminotransfase"/>
</dbReference>
<dbReference type="PANTHER" id="PTHR43643">
    <property type="entry name" value="HISTIDINOL-PHOSPHATE AMINOTRANSFERASE 2"/>
    <property type="match status" value="1"/>
</dbReference>
<comment type="pathway">
    <text evidence="6">Amino-acid biosynthesis; L-histidine biosynthesis; L-histidine from 5-phospho-alpha-D-ribose 1-diphosphate: step 7/9.</text>
</comment>
<proteinExistence type="inferred from homology"/>
<comment type="cofactor">
    <cofactor evidence="1 6">
        <name>pyridoxal 5'-phosphate</name>
        <dbReference type="ChEBI" id="CHEBI:597326"/>
    </cofactor>
</comment>
<keyword evidence="4 6" id="KW-0808">Transferase</keyword>
<dbReference type="PROSITE" id="PS00599">
    <property type="entry name" value="AA_TRANSFER_CLASS_2"/>
    <property type="match status" value="1"/>
</dbReference>
<keyword evidence="6" id="KW-0028">Amino-acid biosynthesis</keyword>
<reference evidence="8 9" key="1">
    <citation type="submission" date="2018-12" db="EMBL/GenBank/DDBJ databases">
        <authorList>
            <consortium name="Pathogen Informatics"/>
        </authorList>
    </citation>
    <scope>NUCLEOTIDE SEQUENCE [LARGE SCALE GENOMIC DNA]</scope>
    <source>
        <strain evidence="8 9">NCTC13354</strain>
    </source>
</reference>
<dbReference type="InterPro" id="IPR024892">
    <property type="entry name" value="ArAT"/>
</dbReference>
<dbReference type="CDD" id="cd00609">
    <property type="entry name" value="AAT_like"/>
    <property type="match status" value="1"/>
</dbReference>
<evidence type="ECO:0000256" key="2">
    <source>
        <dbReference type="ARBA" id="ARBA00011738"/>
    </source>
</evidence>
<dbReference type="InterPro" id="IPR015421">
    <property type="entry name" value="PyrdxlP-dep_Trfase_major"/>
</dbReference>
<dbReference type="SUPFAM" id="SSF53383">
    <property type="entry name" value="PLP-dependent transferases"/>
    <property type="match status" value="1"/>
</dbReference>
<feature type="domain" description="Aminotransferase class I/classII large" evidence="7">
    <location>
        <begin position="48"/>
        <end position="358"/>
    </location>
</feature>
<keyword evidence="6" id="KW-0368">Histidine biosynthesis</keyword>
<organism evidence="8 9">
    <name type="scientific">Trueperella bialowiezensis</name>
    <dbReference type="NCBI Taxonomy" id="312285"/>
    <lineage>
        <taxon>Bacteria</taxon>
        <taxon>Bacillati</taxon>
        <taxon>Actinomycetota</taxon>
        <taxon>Actinomycetes</taxon>
        <taxon>Actinomycetales</taxon>
        <taxon>Actinomycetaceae</taxon>
        <taxon>Trueperella</taxon>
    </lineage>
</organism>
<dbReference type="EC" id="2.6.1.9" evidence="6"/>
<evidence type="ECO:0000259" key="7">
    <source>
        <dbReference type="Pfam" id="PF00155"/>
    </source>
</evidence>